<protein>
    <submittedName>
        <fullName evidence="4">Uncharacterized protein</fullName>
    </submittedName>
</protein>
<sequence>MSGYVPTVAMFAVALLLHCFALSRVFMIVRFKLNTHKEMSPLLMALILNWALFCLLVIPYEVYSIANWRPIQGMCCSAAFTLYCRPLLGEVREARVPSRSPNQAPSRELFDFGNQFEKLYHPGLVLFVIALPCHLFLAMIPVSVFFLTFDRICIIHYGPGYSNRLRKFILYAYQLLLLVCVVYNLHGFHAALPVPEKTLCEINGCILGEAVQYYLAWRAVCALFNVKQRLAKTGTVNNHWLRTHRKNNMITSLGIVCEFFLGFLPHIGPFLWEKIFGPGSSMGTGPLSELMSAFEVLIFTTVYSHMFAKKGPPVSLVAAQNKFQSPFANGAPTAATRSSDMAQQHRRHSSRPSINVISSFPSASSVKASRWGAAVTAQPSSSTSTAFRYGIVSARAATHAQPPSQMNGLSPVETKN</sequence>
<dbReference type="AlphaFoldDB" id="A0ABD2KNC8"/>
<proteinExistence type="predicted"/>
<dbReference type="EMBL" id="JBICBT010000711">
    <property type="protein sequence ID" value="KAL3104446.1"/>
    <property type="molecule type" value="Genomic_DNA"/>
</dbReference>
<keyword evidence="2" id="KW-0812">Transmembrane</keyword>
<feature type="region of interest" description="Disordered" evidence="1">
    <location>
        <begin position="328"/>
        <end position="354"/>
    </location>
</feature>
<evidence type="ECO:0000313" key="3">
    <source>
        <dbReference type="EMBL" id="KAL3071770.1"/>
    </source>
</evidence>
<keyword evidence="2" id="KW-0472">Membrane</keyword>
<feature type="transmembrane region" description="Helical" evidence="2">
    <location>
        <begin position="6"/>
        <end position="29"/>
    </location>
</feature>
<feature type="transmembrane region" description="Helical" evidence="2">
    <location>
        <begin position="41"/>
        <end position="60"/>
    </location>
</feature>
<keyword evidence="5" id="KW-1185">Reference proteome</keyword>
<feature type="transmembrane region" description="Helical" evidence="2">
    <location>
        <begin position="124"/>
        <end position="147"/>
    </location>
</feature>
<evidence type="ECO:0000313" key="4">
    <source>
        <dbReference type="EMBL" id="KAL3104446.1"/>
    </source>
</evidence>
<dbReference type="EMBL" id="JBICBT010001356">
    <property type="protein sequence ID" value="KAL3071770.1"/>
    <property type="molecule type" value="Genomic_DNA"/>
</dbReference>
<evidence type="ECO:0000313" key="5">
    <source>
        <dbReference type="Proteomes" id="UP001620626"/>
    </source>
</evidence>
<comment type="caution">
    <text evidence="4">The sequence shown here is derived from an EMBL/GenBank/DDBJ whole genome shotgun (WGS) entry which is preliminary data.</text>
</comment>
<evidence type="ECO:0000256" key="1">
    <source>
        <dbReference type="SAM" id="MobiDB-lite"/>
    </source>
</evidence>
<dbReference type="Proteomes" id="UP001620626">
    <property type="component" value="Unassembled WGS sequence"/>
</dbReference>
<feature type="transmembrane region" description="Helical" evidence="2">
    <location>
        <begin position="168"/>
        <end position="186"/>
    </location>
</feature>
<accession>A0ABD2KNC8</accession>
<evidence type="ECO:0000256" key="2">
    <source>
        <dbReference type="SAM" id="Phobius"/>
    </source>
</evidence>
<reference evidence="4 5" key="1">
    <citation type="submission" date="2024-10" db="EMBL/GenBank/DDBJ databases">
        <authorList>
            <person name="Kim D."/>
        </authorList>
    </citation>
    <scope>NUCLEOTIDE SEQUENCE [LARGE SCALE GENOMIC DNA]</scope>
    <source>
        <strain evidence="4">BH-2024</strain>
    </source>
</reference>
<keyword evidence="2" id="KW-1133">Transmembrane helix</keyword>
<name>A0ABD2KNC8_9BILA</name>
<organism evidence="4 5">
    <name type="scientific">Heterodera trifolii</name>
    <dbReference type="NCBI Taxonomy" id="157864"/>
    <lineage>
        <taxon>Eukaryota</taxon>
        <taxon>Metazoa</taxon>
        <taxon>Ecdysozoa</taxon>
        <taxon>Nematoda</taxon>
        <taxon>Chromadorea</taxon>
        <taxon>Rhabditida</taxon>
        <taxon>Tylenchina</taxon>
        <taxon>Tylenchomorpha</taxon>
        <taxon>Tylenchoidea</taxon>
        <taxon>Heteroderidae</taxon>
        <taxon>Heteroderinae</taxon>
        <taxon>Heterodera</taxon>
    </lineage>
</organism>
<gene>
    <name evidence="4" type="ORF">niasHT_025949</name>
    <name evidence="3" type="ORF">niasHT_038838</name>
</gene>